<evidence type="ECO:0000259" key="1">
    <source>
        <dbReference type="PROSITE" id="PS50181"/>
    </source>
</evidence>
<evidence type="ECO:0000313" key="2">
    <source>
        <dbReference type="EMBL" id="KAH3687441.1"/>
    </source>
</evidence>
<feature type="domain" description="F-box" evidence="1">
    <location>
        <begin position="120"/>
        <end position="166"/>
    </location>
</feature>
<protein>
    <recommendedName>
        <fullName evidence="1">F-box domain-containing protein</fullName>
    </recommendedName>
</protein>
<sequence length="738" mass="85286">MSDHRFFGGSELIHDSVMALSRSTTPIPAATGTSIERDLTYNFINTDFLDHHHHPTFSSPKSFRNLTHTPTDSSYPFSLPKSLPIDWDLFNEQYRLQQKLERFRARKRRRLQATSQKKEHDVINDIPFEIFSFIVQSIDDQNDLISLSRTCKKFNMFVNRLLYQKIAIVDSFEGSFKDLQGPINVVQTGYTVLNLKRYPKFLATLHSNDGQIQWIKQLVIATSTPDLVNENENVYQPLYDLFMTRDNNLKSFHNFDLKNLKKFGSILKYNKDHLIKYNFKQYKFTNLIEDEDIDFENVNVEELIEKDLLNLQNATVLSLNELTTLPQSVTDLVISVENQYTLAKEQFQMTQRLFNKFANLKSLYLVNTLSLRKLTDELLSISPQPWFNKLQLETLSITNIHKNYMVPPVSFEQLNTIIDVPKVVNLEIKLNCLARNVCGHCIVDFFSQWADSLLTADSCSKLKKLSLIELQSPLTGEASLINNQWSNLFLNYADKLAVIFATVEDLTLSLDDYPLIPCLETLHTSNIARKVFVTPEIVRTRSRMFDSLIQCLNSDVLKVLNIPDFLINWLPYNGNSNGDAKAWFDHDGIFNIFDSTHKLSNILNRYCLMQPPERHNFNELVLKQWSSKVNIVSQLSTTLNPLSNVFPQSNNDQQNLTFDNQIITNEDIESLQKCVFHNIHKKGVFEKWVGNVEVQLKLGGMGRFKLSHLQQSGNMKFFQVESLDWKIPVTTKVYATTV</sequence>
<dbReference type="AlphaFoldDB" id="A0A9P8TR03"/>
<dbReference type="Proteomes" id="UP000774326">
    <property type="component" value="Unassembled WGS sequence"/>
</dbReference>
<keyword evidence="3" id="KW-1185">Reference proteome</keyword>
<evidence type="ECO:0000313" key="3">
    <source>
        <dbReference type="Proteomes" id="UP000774326"/>
    </source>
</evidence>
<dbReference type="InterPro" id="IPR001810">
    <property type="entry name" value="F-box_dom"/>
</dbReference>
<reference evidence="2" key="2">
    <citation type="submission" date="2021-01" db="EMBL/GenBank/DDBJ databases">
        <authorList>
            <person name="Schikora-Tamarit M.A."/>
        </authorList>
    </citation>
    <scope>NUCLEOTIDE SEQUENCE</scope>
    <source>
        <strain evidence="2">CBS2887</strain>
    </source>
</reference>
<proteinExistence type="predicted"/>
<organism evidence="2 3">
    <name type="scientific">Wickerhamomyces pijperi</name>
    <name type="common">Yeast</name>
    <name type="synonym">Pichia pijperi</name>
    <dbReference type="NCBI Taxonomy" id="599730"/>
    <lineage>
        <taxon>Eukaryota</taxon>
        <taxon>Fungi</taxon>
        <taxon>Dikarya</taxon>
        <taxon>Ascomycota</taxon>
        <taxon>Saccharomycotina</taxon>
        <taxon>Saccharomycetes</taxon>
        <taxon>Phaffomycetales</taxon>
        <taxon>Wickerhamomycetaceae</taxon>
        <taxon>Wickerhamomyces</taxon>
    </lineage>
</organism>
<accession>A0A9P8TR03</accession>
<name>A0A9P8TR03_WICPI</name>
<dbReference type="EMBL" id="JAEUBG010000835">
    <property type="protein sequence ID" value="KAH3687441.1"/>
    <property type="molecule type" value="Genomic_DNA"/>
</dbReference>
<comment type="caution">
    <text evidence="2">The sequence shown here is derived from an EMBL/GenBank/DDBJ whole genome shotgun (WGS) entry which is preliminary data.</text>
</comment>
<dbReference type="PROSITE" id="PS50181">
    <property type="entry name" value="FBOX"/>
    <property type="match status" value="1"/>
</dbReference>
<gene>
    <name evidence="2" type="ORF">WICPIJ_001551</name>
</gene>
<dbReference type="OrthoDB" id="2564148at2759"/>
<reference evidence="2" key="1">
    <citation type="journal article" date="2021" name="Open Biol.">
        <title>Shared evolutionary footprints suggest mitochondrial oxidative damage underlies multiple complex I losses in fungi.</title>
        <authorList>
            <person name="Schikora-Tamarit M.A."/>
            <person name="Marcet-Houben M."/>
            <person name="Nosek J."/>
            <person name="Gabaldon T."/>
        </authorList>
    </citation>
    <scope>NUCLEOTIDE SEQUENCE</scope>
    <source>
        <strain evidence="2">CBS2887</strain>
    </source>
</reference>